<dbReference type="EMBL" id="LZFP01000002">
    <property type="protein sequence ID" value="OBR41491.1"/>
    <property type="molecule type" value="Genomic_DNA"/>
</dbReference>
<dbReference type="STRING" id="1836467.BTR34_04315"/>
<evidence type="ECO:0000313" key="3">
    <source>
        <dbReference type="EMBL" id="OBR41491.1"/>
    </source>
</evidence>
<feature type="signal peptide" evidence="1">
    <location>
        <begin position="1"/>
        <end position="22"/>
    </location>
</feature>
<accession>A0A1B7ZDS6</accession>
<proteinExistence type="predicted"/>
<evidence type="ECO:0000259" key="2">
    <source>
        <dbReference type="Pfam" id="PF12969"/>
    </source>
</evidence>
<organism evidence="3 4">
    <name type="scientific">Maribacter hydrothermalis</name>
    <dbReference type="NCBI Taxonomy" id="1836467"/>
    <lineage>
        <taxon>Bacteria</taxon>
        <taxon>Pseudomonadati</taxon>
        <taxon>Bacteroidota</taxon>
        <taxon>Flavobacteriia</taxon>
        <taxon>Flavobacteriales</taxon>
        <taxon>Flavobacteriaceae</taxon>
        <taxon>Maribacter</taxon>
    </lineage>
</organism>
<dbReference type="OrthoDB" id="98874at2"/>
<feature type="chain" id="PRO_5008602603" description="DUF3857 domain-containing protein" evidence="1">
    <location>
        <begin position="23"/>
        <end position="649"/>
    </location>
</feature>
<evidence type="ECO:0000313" key="4">
    <source>
        <dbReference type="Proteomes" id="UP000092164"/>
    </source>
</evidence>
<feature type="domain" description="DUF3857" evidence="2">
    <location>
        <begin position="71"/>
        <end position="188"/>
    </location>
</feature>
<dbReference type="Gene3D" id="2.60.120.1130">
    <property type="match status" value="1"/>
</dbReference>
<dbReference type="Pfam" id="PF12969">
    <property type="entry name" value="DUF3857"/>
    <property type="match status" value="1"/>
</dbReference>
<dbReference type="InterPro" id="IPR024618">
    <property type="entry name" value="DUF3857"/>
</dbReference>
<gene>
    <name evidence="3" type="ORF">A9200_12720</name>
</gene>
<sequence>MNKTTQCIYMLLSIICSTSLFAQEKIEFGTISESEGSFISFKKDTTASAVYLYEYGDNYFEIRDNYIWLITTYHAKVKILKKDGFKYADIEIPLYKSKDRKDKLVSIKAITHNNQVKHYIKKSDFFEEEVNDKWSQTNFTFPNVQEGSILEYEYEMQSPFYFNFTGWNFQDDIPKVYSEFNARIPGNWHYNRSLKGGLKLDVNEAKIKKACFDFPGTKRATDCEELKYVIRDVPAFKDSEEYMLSSNNYRSKIEFELSEYKSFYGGTDKYTKSWEDVDKEFKTDKDIGSQLRKKNFFEKHVDEKLLTEGDKLTRAKNIFEFVKNHFVWNEEYSIWQDNKVKTAFDEKKGNVAEINITLINLLNAAEIKSDMMLLGTRNRGLPKKTHPVMNDFNYIIAKVDIDGETYLLDATDKYIPFGMLPFRCLNYYGRVMDFDKESYWYDIVPEPSNAQMIRAQMKIDPIDKILLGVFDFISTGYNKVAQEEVLETTKEEEYLEKLEQEISDDFKILSHEINLKYSDEKKITERFNFEIENLFQGDNIYLNPFVLKFFDKNPFVSSERNYPIDFGYPMKYQYILNMNIPDGYRLKSLPKSVNLVLPNNEGVLKLNVVNNVSDTLNLFFTFELNMAHYSEDNYDGIKQFFSEAVKSQN</sequence>
<dbReference type="Proteomes" id="UP000092164">
    <property type="component" value="Unassembled WGS sequence"/>
</dbReference>
<name>A0A1B7ZDS6_9FLAO</name>
<dbReference type="Gene3D" id="2.60.40.3140">
    <property type="match status" value="1"/>
</dbReference>
<dbReference type="AlphaFoldDB" id="A0A1B7ZDS6"/>
<keyword evidence="4" id="KW-1185">Reference proteome</keyword>
<dbReference type="Gene3D" id="3.10.620.30">
    <property type="match status" value="1"/>
</dbReference>
<dbReference type="RefSeq" id="WP_082960109.1">
    <property type="nucleotide sequence ID" value="NZ_CP018760.1"/>
</dbReference>
<evidence type="ECO:0000256" key="1">
    <source>
        <dbReference type="SAM" id="SignalP"/>
    </source>
</evidence>
<keyword evidence="1" id="KW-0732">Signal</keyword>
<comment type="caution">
    <text evidence="3">The sequence shown here is derived from an EMBL/GenBank/DDBJ whole genome shotgun (WGS) entry which is preliminary data.</text>
</comment>
<reference evidence="4" key="1">
    <citation type="submission" date="2016-06" db="EMBL/GenBank/DDBJ databases">
        <authorList>
            <person name="Zhan P."/>
        </authorList>
    </citation>
    <scope>NUCLEOTIDE SEQUENCE [LARGE SCALE GENOMIC DNA]</scope>
    <source>
        <strain evidence="4">T28</strain>
    </source>
</reference>
<protein>
    <recommendedName>
        <fullName evidence="2">DUF3857 domain-containing protein</fullName>
    </recommendedName>
</protein>